<evidence type="ECO:0000256" key="4">
    <source>
        <dbReference type="ARBA" id="ARBA00022989"/>
    </source>
</evidence>
<dbReference type="GO" id="GO:0022857">
    <property type="term" value="F:transmembrane transporter activity"/>
    <property type="evidence" value="ECO:0007669"/>
    <property type="project" value="TreeGrafter"/>
</dbReference>
<dbReference type="PANTHER" id="PTHR30572">
    <property type="entry name" value="MEMBRANE COMPONENT OF TRANSPORTER-RELATED"/>
    <property type="match status" value="1"/>
</dbReference>
<sequence length="815" mass="92323">MLRNYFKTTLRSLKKNRLFSFINILGLSIGITASTLILQYAFNELNVDRFHKNSANIYRVMNERFEGERMIQRGQITYSAVGKQMFEDYPEIVDYFTLSTFGQNVVAHNQQSVKIPFTILVEPSFFKVFSFDVLAGNPATVFDAKRKMVVSESTAKKLFPGDNESWEEHLGKIIEMGSSRLEYELVGVIEDAPENSSLQYQIILSRATTFDFFQDAEFSWNGSDYFHYILLDDKADVAALEAKFEDFSQKYFKGDQVTGTFEKFHLQPLEDVYLYSDYEYENHTTASGSMVWTLILVAAFILAMAWINYINLATSKSLQRAKEVGVRKVVGASKGQLINQFLVESLILNFLAFVLAVTLVQVSQNFFNTLVGRDLSLLSFLNLELNGLPVYFWMLGFLILGSILSGIYPAFVLSSFQASQSLKGEFSKSSKGQRLRKTLVVFQFALSIALIAGTILVYQQTNFMRNQDLGVNMNRVITVEPPSLNTFDSTFVDKVHQFAYKLEENPRVQRVGTSSMILGQRLPRTFNVRTSPESEGRMLNRIHANYGFLEVYEVELLAGRNFVRTDHNADFNLVKGTILNEKATKLLGFESPIDAVGTKISYFGRDWEIVGVTADFHHRSLKESIEPIMIVPFMSGGNDVYHVRVDGSNLQETIAYLEKSFNDFYPNDIFEYNFMDSRFERQYEADKQFGSVFNLFSVLAILIACLGLFGLAGYSAIQKTKEIGIRKVLGATIPNILQLLSKDFILLIALASGIGLPLVYWGATEWLSGFEYQTKIGVLFFVIPIISVIVVSLLIIFGQTFKTAKSNPINSLRQE</sequence>
<keyword evidence="3 6" id="KW-0812">Transmembrane</keyword>
<feature type="transmembrane region" description="Helical" evidence="6">
    <location>
        <begin position="21"/>
        <end position="42"/>
    </location>
</feature>
<evidence type="ECO:0000313" key="9">
    <source>
        <dbReference type="EMBL" id="OEK04518.1"/>
    </source>
</evidence>
<feature type="transmembrane region" description="Helical" evidence="6">
    <location>
        <begin position="744"/>
        <end position="764"/>
    </location>
</feature>
<dbReference type="Pfam" id="PF12704">
    <property type="entry name" value="MacB_PCD"/>
    <property type="match status" value="2"/>
</dbReference>
<evidence type="ECO:0008006" key="11">
    <source>
        <dbReference type="Google" id="ProtNLM"/>
    </source>
</evidence>
<name>A0A1E5SZG6_9BACT</name>
<dbReference type="GO" id="GO:0005886">
    <property type="term" value="C:plasma membrane"/>
    <property type="evidence" value="ECO:0007669"/>
    <property type="project" value="UniProtKB-SubCell"/>
</dbReference>
<feature type="transmembrane region" description="Helical" evidence="6">
    <location>
        <begin position="776"/>
        <end position="797"/>
    </location>
</feature>
<feature type="domain" description="ABC3 transporter permease C-terminal" evidence="7">
    <location>
        <begin position="296"/>
        <end position="414"/>
    </location>
</feature>
<evidence type="ECO:0000313" key="10">
    <source>
        <dbReference type="Proteomes" id="UP000095552"/>
    </source>
</evidence>
<feature type="domain" description="ABC3 transporter permease C-terminal" evidence="7">
    <location>
        <begin position="694"/>
        <end position="797"/>
    </location>
</feature>
<dbReference type="EMBL" id="MDGQ01000005">
    <property type="protein sequence ID" value="OEK04518.1"/>
    <property type="molecule type" value="Genomic_DNA"/>
</dbReference>
<dbReference type="InterPro" id="IPR050250">
    <property type="entry name" value="Macrolide_Exporter_MacB"/>
</dbReference>
<proteinExistence type="predicted"/>
<evidence type="ECO:0000256" key="3">
    <source>
        <dbReference type="ARBA" id="ARBA00022692"/>
    </source>
</evidence>
<evidence type="ECO:0000256" key="5">
    <source>
        <dbReference type="ARBA" id="ARBA00023136"/>
    </source>
</evidence>
<keyword evidence="5 6" id="KW-0472">Membrane</keyword>
<keyword evidence="4 6" id="KW-1133">Transmembrane helix</keyword>
<keyword evidence="2" id="KW-1003">Cell membrane</keyword>
<keyword evidence="10" id="KW-1185">Reference proteome</keyword>
<comment type="subcellular location">
    <subcellularLocation>
        <location evidence="1">Cell membrane</location>
        <topology evidence="1">Multi-pass membrane protein</topology>
    </subcellularLocation>
</comment>
<dbReference type="RefSeq" id="WP_069836023.1">
    <property type="nucleotide sequence ID" value="NZ_MDGQ01000005.1"/>
</dbReference>
<feature type="transmembrane region" description="Helical" evidence="6">
    <location>
        <begin position="290"/>
        <end position="312"/>
    </location>
</feature>
<feature type="transmembrane region" description="Helical" evidence="6">
    <location>
        <begin position="439"/>
        <end position="458"/>
    </location>
</feature>
<organism evidence="9 10">
    <name type="scientific">Roseivirga misakiensis</name>
    <dbReference type="NCBI Taxonomy" id="1563681"/>
    <lineage>
        <taxon>Bacteria</taxon>
        <taxon>Pseudomonadati</taxon>
        <taxon>Bacteroidota</taxon>
        <taxon>Cytophagia</taxon>
        <taxon>Cytophagales</taxon>
        <taxon>Roseivirgaceae</taxon>
        <taxon>Roseivirga</taxon>
    </lineage>
</organism>
<gene>
    <name evidence="9" type="ORF">BFP71_13705</name>
</gene>
<evidence type="ECO:0000256" key="2">
    <source>
        <dbReference type="ARBA" id="ARBA00022475"/>
    </source>
</evidence>
<comment type="caution">
    <text evidence="9">The sequence shown here is derived from an EMBL/GenBank/DDBJ whole genome shotgun (WGS) entry which is preliminary data.</text>
</comment>
<evidence type="ECO:0000259" key="8">
    <source>
        <dbReference type="Pfam" id="PF12704"/>
    </source>
</evidence>
<dbReference type="OrthoDB" id="5933722at2"/>
<dbReference type="InterPro" id="IPR003838">
    <property type="entry name" value="ABC3_permease_C"/>
</dbReference>
<dbReference type="InterPro" id="IPR025857">
    <property type="entry name" value="MacB_PCD"/>
</dbReference>
<feature type="transmembrane region" description="Helical" evidence="6">
    <location>
        <begin position="695"/>
        <end position="717"/>
    </location>
</feature>
<evidence type="ECO:0000256" key="6">
    <source>
        <dbReference type="SAM" id="Phobius"/>
    </source>
</evidence>
<dbReference type="Proteomes" id="UP000095552">
    <property type="component" value="Unassembled WGS sequence"/>
</dbReference>
<feature type="domain" description="MacB-like periplasmic core" evidence="8">
    <location>
        <begin position="445"/>
        <end position="655"/>
    </location>
</feature>
<dbReference type="PANTHER" id="PTHR30572:SF18">
    <property type="entry name" value="ABC-TYPE MACROLIDE FAMILY EXPORT SYSTEM PERMEASE COMPONENT 2"/>
    <property type="match status" value="1"/>
</dbReference>
<dbReference type="STRING" id="1563681.BFP71_13705"/>
<feature type="transmembrane region" description="Helical" evidence="6">
    <location>
        <begin position="390"/>
        <end position="418"/>
    </location>
</feature>
<evidence type="ECO:0000256" key="1">
    <source>
        <dbReference type="ARBA" id="ARBA00004651"/>
    </source>
</evidence>
<feature type="transmembrane region" description="Helical" evidence="6">
    <location>
        <begin position="341"/>
        <end position="362"/>
    </location>
</feature>
<dbReference type="AlphaFoldDB" id="A0A1E5SZG6"/>
<evidence type="ECO:0000259" key="7">
    <source>
        <dbReference type="Pfam" id="PF02687"/>
    </source>
</evidence>
<accession>A0A1E5SZG6</accession>
<dbReference type="Pfam" id="PF02687">
    <property type="entry name" value="FtsX"/>
    <property type="match status" value="2"/>
</dbReference>
<feature type="domain" description="MacB-like periplasmic core" evidence="8">
    <location>
        <begin position="20"/>
        <end position="246"/>
    </location>
</feature>
<protein>
    <recommendedName>
        <fullName evidence="11">ABC transporter permease</fullName>
    </recommendedName>
</protein>
<reference evidence="9 10" key="1">
    <citation type="submission" date="2016-08" db="EMBL/GenBank/DDBJ databases">
        <title>Draft genome of Fabibacter sp. strain SK-8.</title>
        <authorList>
            <person name="Wong S.-K."/>
            <person name="Hamasaki K."/>
            <person name="Yoshizawa S."/>
        </authorList>
    </citation>
    <scope>NUCLEOTIDE SEQUENCE [LARGE SCALE GENOMIC DNA]</scope>
    <source>
        <strain evidence="9 10">SK-8</strain>
    </source>
</reference>